<keyword evidence="4" id="KW-1185">Reference proteome</keyword>
<protein>
    <recommendedName>
        <fullName evidence="2">CRISPR type III-associated protein domain-containing protein</fullName>
    </recommendedName>
</protein>
<dbReference type="Pfam" id="PF03787">
    <property type="entry name" value="RAMPs"/>
    <property type="match status" value="1"/>
</dbReference>
<dbReference type="InterPro" id="IPR005537">
    <property type="entry name" value="RAMP_III_fam"/>
</dbReference>
<dbReference type="RefSeq" id="WP_257121370.1">
    <property type="nucleotide sequence ID" value="NZ_CP099464.1"/>
</dbReference>
<keyword evidence="1" id="KW-0051">Antiviral defense</keyword>
<proteinExistence type="predicted"/>
<evidence type="ECO:0000256" key="1">
    <source>
        <dbReference type="ARBA" id="ARBA00023118"/>
    </source>
</evidence>
<accession>A0ABY5LVT2</accession>
<reference evidence="3" key="1">
    <citation type="submission" date="2022-06" db="EMBL/GenBank/DDBJ databases">
        <title>Nostosin G and Spiroidesin B from the Cyanobacterium Dolichospermum sp. NIES-1697.</title>
        <authorList>
            <person name="Phan C.-S."/>
            <person name="Mehjabin J.J."/>
            <person name="Anas A.R.J."/>
            <person name="Hayasaka M."/>
            <person name="Onoki R."/>
            <person name="Wang J."/>
            <person name="Umezawa T."/>
            <person name="Washio K."/>
            <person name="Morikawa M."/>
            <person name="Okino T."/>
        </authorList>
    </citation>
    <scope>NUCLEOTIDE SEQUENCE</scope>
    <source>
        <strain evidence="3">NIES-1697</strain>
    </source>
</reference>
<name>A0ABY5LVT2_9CYAN</name>
<dbReference type="Proteomes" id="UP001057561">
    <property type="component" value="Chromosome"/>
</dbReference>
<feature type="domain" description="CRISPR type III-associated protein" evidence="2">
    <location>
        <begin position="23"/>
        <end position="229"/>
    </location>
</feature>
<sequence>MKAVTFLLHTQQPILATSLQGDPNSDVSHPYIPGSMIRGFLIGLYLQKNRIKANDDILDIQQLPNVKRLFFDATTTCYLNAYPFIDNKRTLPTPRSWYKDKGVKFSEDHEETVYDFSKIPSDEQKELTNDEEENLSPKLLEENFCLVDDDEVLLYNVKRRINIHNKRDRKRGRGIEGSGAIFSYDAIDAGQTFQGVVLCKTQEDQAVIELLLQQKDVWLGGSQSAGYGHAKIELLNNDHEWYEVESASKKRIEKNENLTITLLSDTIIYDEYGQIVSNPETLRQILSELLKEELKFQNNGIYASGIIVGGFNRKWGLPLPQTPALVAGSVFVFEKIDISSEKFQEFLDNANKIEEKGIGERRVDGFGRLVFNWLDQEKNEYQTKLFKPEPKIQRITQVKEALKPESSKIAVGIANRIVRKKLDDLIIQQVSKISLSNPEEISNSQLSRLMLVARQVLYEVESEQTKYENERKSITELVQPINNLLHNLPSNARKQFERSKLNENIKQYLNVEDSWLKNAWRSNPETKHLTVNGQPKVIIAGEDKDIDTYITLEYSLQLIIAVVKKTMKEKK</sequence>
<dbReference type="EMBL" id="CP099464">
    <property type="protein sequence ID" value="UUO15805.1"/>
    <property type="molecule type" value="Genomic_DNA"/>
</dbReference>
<dbReference type="Pfam" id="PF09700">
    <property type="entry name" value="Cas_Cmr3"/>
    <property type="match status" value="1"/>
</dbReference>
<evidence type="ECO:0000259" key="2">
    <source>
        <dbReference type="Pfam" id="PF03787"/>
    </source>
</evidence>
<gene>
    <name evidence="3" type="ORF">NG743_01725</name>
</gene>
<evidence type="ECO:0000313" key="3">
    <source>
        <dbReference type="EMBL" id="UUO15805.1"/>
    </source>
</evidence>
<evidence type="ECO:0000313" key="4">
    <source>
        <dbReference type="Proteomes" id="UP001057561"/>
    </source>
</evidence>
<organism evidence="3 4">
    <name type="scientific">Dolichospermum heterosporum TAC447</name>
    <dbReference type="NCBI Taxonomy" id="747523"/>
    <lineage>
        <taxon>Bacteria</taxon>
        <taxon>Bacillati</taxon>
        <taxon>Cyanobacteriota</taxon>
        <taxon>Cyanophyceae</taxon>
        <taxon>Nostocales</taxon>
        <taxon>Aphanizomenonaceae</taxon>
        <taxon>Dolichospermum</taxon>
        <taxon>Dolichospermum heterosporum</taxon>
    </lineage>
</organism>
<dbReference type="InterPro" id="IPR019117">
    <property type="entry name" value="CRISPR-assoc_protein_Cmr3"/>
</dbReference>